<reference evidence="5" key="1">
    <citation type="journal article" date="2019" name="Int. J. Syst. Evol. Microbiol.">
        <title>The Global Catalogue of Microorganisms (GCM) 10K type strain sequencing project: providing services to taxonomists for standard genome sequencing and annotation.</title>
        <authorList>
            <consortium name="The Broad Institute Genomics Platform"/>
            <consortium name="The Broad Institute Genome Sequencing Center for Infectious Disease"/>
            <person name="Wu L."/>
            <person name="Ma J."/>
        </authorList>
    </citation>
    <scope>NUCLEOTIDE SEQUENCE [LARGE SCALE GENOMIC DNA]</scope>
    <source>
        <strain evidence="5">JCM 17217</strain>
    </source>
</reference>
<evidence type="ECO:0000259" key="3">
    <source>
        <dbReference type="Pfam" id="PF13087"/>
    </source>
</evidence>
<dbReference type="Proteomes" id="UP001501556">
    <property type="component" value="Unassembled WGS sequence"/>
</dbReference>
<protein>
    <recommendedName>
        <fullName evidence="6">AAA domain-containing protein</fullName>
    </recommendedName>
</protein>
<dbReference type="Pfam" id="PF12705">
    <property type="entry name" value="PDDEXK_1"/>
    <property type="match status" value="1"/>
</dbReference>
<dbReference type="Pfam" id="PF13245">
    <property type="entry name" value="AAA_19"/>
    <property type="match status" value="1"/>
</dbReference>
<dbReference type="InterPro" id="IPR027417">
    <property type="entry name" value="P-loop_NTPase"/>
</dbReference>
<evidence type="ECO:0000313" key="5">
    <source>
        <dbReference type="Proteomes" id="UP001501556"/>
    </source>
</evidence>
<feature type="domain" description="DNA2/NAM7 helicase-like C-terminal" evidence="3">
    <location>
        <begin position="1061"/>
        <end position="1275"/>
    </location>
</feature>
<accession>A0ABP7P9B0</accession>
<dbReference type="Pfam" id="PF13087">
    <property type="entry name" value="AAA_12"/>
    <property type="match status" value="1"/>
</dbReference>
<evidence type="ECO:0000313" key="4">
    <source>
        <dbReference type="EMBL" id="GAA3961838.1"/>
    </source>
</evidence>
<feature type="region of interest" description="Disordered" evidence="1">
    <location>
        <begin position="735"/>
        <end position="757"/>
    </location>
</feature>
<dbReference type="InterPro" id="IPR045055">
    <property type="entry name" value="DNA2/NAM7-like"/>
</dbReference>
<evidence type="ECO:0008006" key="6">
    <source>
        <dbReference type="Google" id="ProtNLM"/>
    </source>
</evidence>
<proteinExistence type="predicted"/>
<dbReference type="InterPro" id="IPR011604">
    <property type="entry name" value="PDDEXK-like_dom_sf"/>
</dbReference>
<dbReference type="SUPFAM" id="SSF52540">
    <property type="entry name" value="P-loop containing nucleoside triphosphate hydrolases"/>
    <property type="match status" value="1"/>
</dbReference>
<gene>
    <name evidence="4" type="ORF">GCM10022407_05950</name>
</gene>
<organism evidence="4 5">
    <name type="scientific">Hymenobacter antarcticus</name>
    <dbReference type="NCBI Taxonomy" id="486270"/>
    <lineage>
        <taxon>Bacteria</taxon>
        <taxon>Pseudomonadati</taxon>
        <taxon>Bacteroidota</taxon>
        <taxon>Cytophagia</taxon>
        <taxon>Cytophagales</taxon>
        <taxon>Hymenobacteraceae</taxon>
        <taxon>Hymenobacter</taxon>
    </lineage>
</organism>
<dbReference type="PANTHER" id="PTHR10887">
    <property type="entry name" value="DNA2/NAM7 HELICASE FAMILY"/>
    <property type="match status" value="1"/>
</dbReference>
<dbReference type="Gene3D" id="3.40.50.300">
    <property type="entry name" value="P-loop containing nucleotide triphosphate hydrolases"/>
    <property type="match status" value="3"/>
</dbReference>
<dbReference type="PANTHER" id="PTHR10887:SF495">
    <property type="entry name" value="HELICASE SENATAXIN ISOFORM X1-RELATED"/>
    <property type="match status" value="1"/>
</dbReference>
<name>A0ABP7P9B0_9BACT</name>
<comment type="caution">
    <text evidence="4">The sequence shown here is derived from an EMBL/GenBank/DDBJ whole genome shotgun (WGS) entry which is preliminary data.</text>
</comment>
<feature type="domain" description="PD-(D/E)XK endonuclease-like" evidence="2">
    <location>
        <begin position="454"/>
        <end position="577"/>
    </location>
</feature>
<keyword evidence="5" id="KW-1185">Reference proteome</keyword>
<dbReference type="InterPro" id="IPR038726">
    <property type="entry name" value="PDDEXK_AddAB-type"/>
</dbReference>
<dbReference type="EMBL" id="BAABDI010000002">
    <property type="protein sequence ID" value="GAA3961838.1"/>
    <property type="molecule type" value="Genomic_DNA"/>
</dbReference>
<dbReference type="RefSeq" id="WP_345120822.1">
    <property type="nucleotide sequence ID" value="NZ_BAABDI010000002.1"/>
</dbReference>
<dbReference type="InterPro" id="IPR041679">
    <property type="entry name" value="DNA2/NAM7-like_C"/>
</dbReference>
<sequence length="1296" mass="140431">MPTRYYPRLAAIAADLAAAPADQLPKLRKLLETVLRDDCKQREVPFLDLNQAIGQVAYAHELPAALRHQLQALRLAANLVVHESYAGSPAEVGSGFAAVAALLLHLTGTAYAGLPLPQASVAAATPEASGASASSAATVKSFAPDVAASNTAWRVNVLHADLATGTLTVEVATPANGRPAGPFRLVLPAAYENVLPLAAALHPTLHLIGPVALADGSVRARRVVLEPDYLVSVTTIAECAQKDGTIPEWALLNAFLPDETSRPLVVGNLVNLLLDEEVSHAGRQEELKAKQEAAARQQQLKRLAKLAGSGSRVIDGLITASEGVITPSEGVKTPFDGVESPSEGVKSPSEGVKTPSEALPGAPEEAVATGGPGVAALAVPEAPFFELSTDTGQPTAKDFDLEQFFRGRLFRSAPLSLSTLPEFQTRTGVPELLNDLRRHHRTLRETRGLGFVAQSRTGYQQEPLRLADCFLEPTFLSATYGLQGRLDLLHESATGYDLVELKSSTKVPHAEPWTNHAAQAQLYRLLLESVFGADGETAGRGRTSILYSNAASGQPAVRRVDQDQDFIDRLISARNQLVGTELQLARATGPRQTAALLAPVLHPNLMALPPFGKAKAEKVANAWAAADPVERAYCLELARFAAREMRLTLLGDEARPGDAGGQAGLWLLPQARKHQNFSLLDDLELIEDHSNADDDARDGLGPHLIFQRREGGREVNFRAGDTLILYPRRRNPRKTEAAEVSAAGAQTTAPGTDTAAAEPVATSLSHSPTQSLSVLDAQVVKVVLAEDLGADGRVVLSVRNRRMAPRYLHGHSHWALEPDTYDTFRREWAGLSAFLSLAADRRKRLLARTGPRQPEGWTTETAPATTAPEVVARALAAPDWFVLCGPPGTGKTRAVLRELAVQLYKEDKQVLLAAYTNRAVDEICEQLVQAGLPFIRVGSRLGTAPVYRPYLLDNMLRDCNTRQMVRGRLTTCPFYVGTVASLLGKPELFMLKQFDLAVVDEASQVLESPMLALLAKVPKFILIGDHRQLPAVVAQEPETSAIAPECAELLRAELGLTNLRNSYFERLFRRAEAHWPHAHGTLADQYRMHEELAVLVNQDFYDGQLRCPMPWQAAPLDRAAWPVPTNDFAAALQSQRVIFMPTRRQPEDLSMKESAQEAELAGQAAAYIAQGYGAAFNPETTLGIIASYRNQAARIRARLAQLAIELHLPALAQVSVDTVERYQGSQREVIIVSFCCHHEHQLELMVSPDETGQVDRKLNVALTRARQQLVLLGNEQLLSRAPHHAALLARVGVALV</sequence>
<feature type="region of interest" description="Disordered" evidence="1">
    <location>
        <begin position="328"/>
        <end position="364"/>
    </location>
</feature>
<evidence type="ECO:0000259" key="2">
    <source>
        <dbReference type="Pfam" id="PF12705"/>
    </source>
</evidence>
<evidence type="ECO:0000256" key="1">
    <source>
        <dbReference type="SAM" id="MobiDB-lite"/>
    </source>
</evidence>
<dbReference type="Gene3D" id="3.90.320.10">
    <property type="match status" value="1"/>
</dbReference>
<dbReference type="CDD" id="cd18808">
    <property type="entry name" value="SF1_C_Upf1"/>
    <property type="match status" value="1"/>
</dbReference>
<dbReference type="InterPro" id="IPR047187">
    <property type="entry name" value="SF1_C_Upf1"/>
</dbReference>